<protein>
    <submittedName>
        <fullName evidence="6">TetR/AcrR family transcriptional regulator</fullName>
    </submittedName>
</protein>
<dbReference type="InterPro" id="IPR050109">
    <property type="entry name" value="HTH-type_TetR-like_transc_reg"/>
</dbReference>
<dbReference type="SUPFAM" id="SSF46689">
    <property type="entry name" value="Homeodomain-like"/>
    <property type="match status" value="1"/>
</dbReference>
<organism evidence="6 7">
    <name type="scientific">Streptomyces yanii</name>
    <dbReference type="NCBI Taxonomy" id="78510"/>
    <lineage>
        <taxon>Bacteria</taxon>
        <taxon>Bacillati</taxon>
        <taxon>Actinomycetota</taxon>
        <taxon>Actinomycetes</taxon>
        <taxon>Kitasatosporales</taxon>
        <taxon>Streptomycetaceae</taxon>
        <taxon>Streptomyces</taxon>
    </lineage>
</organism>
<reference evidence="6 7" key="1">
    <citation type="submission" date="2024-09" db="EMBL/GenBank/DDBJ databases">
        <authorList>
            <person name="Sun Q."/>
            <person name="Mori K."/>
        </authorList>
    </citation>
    <scope>NUCLEOTIDE SEQUENCE [LARGE SCALE GENOMIC DNA]</scope>
    <source>
        <strain evidence="6 7">JCM 3331</strain>
    </source>
</reference>
<gene>
    <name evidence="6" type="ORF">ACFFTL_07040</name>
</gene>
<dbReference type="PRINTS" id="PR00455">
    <property type="entry name" value="HTHTETR"/>
</dbReference>
<feature type="domain" description="HTH tetR-type" evidence="5">
    <location>
        <begin position="29"/>
        <end position="89"/>
    </location>
</feature>
<dbReference type="InterPro" id="IPR009057">
    <property type="entry name" value="Homeodomain-like_sf"/>
</dbReference>
<evidence type="ECO:0000256" key="3">
    <source>
        <dbReference type="ARBA" id="ARBA00023163"/>
    </source>
</evidence>
<dbReference type="EMBL" id="JBHMCG010000032">
    <property type="protein sequence ID" value="MFB9572083.1"/>
    <property type="molecule type" value="Genomic_DNA"/>
</dbReference>
<evidence type="ECO:0000256" key="4">
    <source>
        <dbReference type="PROSITE-ProRule" id="PRU00335"/>
    </source>
</evidence>
<dbReference type="InterPro" id="IPR001647">
    <property type="entry name" value="HTH_TetR"/>
</dbReference>
<dbReference type="Gene3D" id="1.10.357.10">
    <property type="entry name" value="Tetracycline Repressor, domain 2"/>
    <property type="match status" value="1"/>
</dbReference>
<proteinExistence type="predicted"/>
<dbReference type="PANTHER" id="PTHR30055">
    <property type="entry name" value="HTH-TYPE TRANSCRIPTIONAL REGULATOR RUTR"/>
    <property type="match status" value="1"/>
</dbReference>
<feature type="DNA-binding region" description="H-T-H motif" evidence="4">
    <location>
        <begin position="52"/>
        <end position="71"/>
    </location>
</feature>
<evidence type="ECO:0000313" key="6">
    <source>
        <dbReference type="EMBL" id="MFB9572083.1"/>
    </source>
</evidence>
<dbReference type="Pfam" id="PF00440">
    <property type="entry name" value="TetR_N"/>
    <property type="match status" value="1"/>
</dbReference>
<evidence type="ECO:0000313" key="7">
    <source>
        <dbReference type="Proteomes" id="UP001589710"/>
    </source>
</evidence>
<dbReference type="RefSeq" id="WP_345512114.1">
    <property type="nucleotide sequence ID" value="NZ_BAAAXD010000014.1"/>
</dbReference>
<dbReference type="Proteomes" id="UP001589710">
    <property type="component" value="Unassembled WGS sequence"/>
</dbReference>
<sequence length="224" mass="24768">MKHATNLDGYDLSMGQRAYTSRLRAQKAEQTRRAILATARDLFAERGYGRVSLATIAAEADVALNTVYSSIGGKPALILALARDSADDEQADLTRQQVLATDDGREILRLTALGTGEVIERHAKTLTVLMDARNSDADVAKAADYKMGHYRDLLDVITDRLFDLGEVRAEVTREQARDIMWFYFGASSWSTVRELGWPYPQATAWLEAQAAAALLTHHHAHPPV</sequence>
<keyword evidence="1" id="KW-0805">Transcription regulation</keyword>
<dbReference type="PANTHER" id="PTHR30055:SF234">
    <property type="entry name" value="HTH-TYPE TRANSCRIPTIONAL REGULATOR BETI"/>
    <property type="match status" value="1"/>
</dbReference>
<keyword evidence="3" id="KW-0804">Transcription</keyword>
<keyword evidence="2 4" id="KW-0238">DNA-binding</keyword>
<dbReference type="PROSITE" id="PS50977">
    <property type="entry name" value="HTH_TETR_2"/>
    <property type="match status" value="1"/>
</dbReference>
<accession>A0ABV5R2K2</accession>
<evidence type="ECO:0000256" key="2">
    <source>
        <dbReference type="ARBA" id="ARBA00023125"/>
    </source>
</evidence>
<keyword evidence="7" id="KW-1185">Reference proteome</keyword>
<comment type="caution">
    <text evidence="6">The sequence shown here is derived from an EMBL/GenBank/DDBJ whole genome shotgun (WGS) entry which is preliminary data.</text>
</comment>
<name>A0ABV5R2K2_9ACTN</name>
<evidence type="ECO:0000256" key="1">
    <source>
        <dbReference type="ARBA" id="ARBA00023015"/>
    </source>
</evidence>
<evidence type="ECO:0000259" key="5">
    <source>
        <dbReference type="PROSITE" id="PS50977"/>
    </source>
</evidence>